<feature type="binding site" description="axial binding residue" evidence="11">
    <location>
        <position position="464"/>
    </location>
    <ligand>
        <name>heme</name>
        <dbReference type="ChEBI" id="CHEBI:30413"/>
    </ligand>
    <ligandPart>
        <name>Fe</name>
        <dbReference type="ChEBI" id="CHEBI:18248"/>
    </ligandPart>
</feature>
<comment type="subcellular location">
    <subcellularLocation>
        <location evidence="1">Membrane</location>
        <topology evidence="1">Single-pass membrane protein</topology>
    </subcellularLocation>
</comment>
<dbReference type="SUPFAM" id="SSF48264">
    <property type="entry name" value="Cytochrome P450"/>
    <property type="match status" value="1"/>
</dbReference>
<evidence type="ECO:0000256" key="2">
    <source>
        <dbReference type="ARBA" id="ARBA00010617"/>
    </source>
</evidence>
<evidence type="ECO:0000256" key="3">
    <source>
        <dbReference type="ARBA" id="ARBA00022617"/>
    </source>
</evidence>
<evidence type="ECO:0008006" key="15">
    <source>
        <dbReference type="Google" id="ProtNLM"/>
    </source>
</evidence>
<keyword evidence="9 12" id="KW-0503">Monooxygenase</keyword>
<evidence type="ECO:0000256" key="5">
    <source>
        <dbReference type="ARBA" id="ARBA00022723"/>
    </source>
</evidence>
<dbReference type="EMBL" id="SDAM02000018">
    <property type="protein sequence ID" value="KAH6837270.1"/>
    <property type="molecule type" value="Genomic_DNA"/>
</dbReference>
<dbReference type="GO" id="GO:0016705">
    <property type="term" value="F:oxidoreductase activity, acting on paired donors, with incorporation or reduction of molecular oxygen"/>
    <property type="evidence" value="ECO:0007669"/>
    <property type="project" value="InterPro"/>
</dbReference>
<evidence type="ECO:0000256" key="6">
    <source>
        <dbReference type="ARBA" id="ARBA00022989"/>
    </source>
</evidence>
<evidence type="ECO:0000256" key="10">
    <source>
        <dbReference type="ARBA" id="ARBA00023136"/>
    </source>
</evidence>
<keyword evidence="4" id="KW-0812">Transmembrane</keyword>
<evidence type="ECO:0000313" key="14">
    <source>
        <dbReference type="Proteomes" id="UP001190926"/>
    </source>
</evidence>
<dbReference type="GO" id="GO:0016020">
    <property type="term" value="C:membrane"/>
    <property type="evidence" value="ECO:0007669"/>
    <property type="project" value="UniProtKB-SubCell"/>
</dbReference>
<name>A0AAD4JQJ5_PERFH</name>
<dbReference type="Proteomes" id="UP001190926">
    <property type="component" value="Unassembled WGS sequence"/>
</dbReference>
<dbReference type="GO" id="GO:0004497">
    <property type="term" value="F:monooxygenase activity"/>
    <property type="evidence" value="ECO:0007669"/>
    <property type="project" value="UniProtKB-KW"/>
</dbReference>
<dbReference type="GO" id="GO:0020037">
    <property type="term" value="F:heme binding"/>
    <property type="evidence" value="ECO:0007669"/>
    <property type="project" value="InterPro"/>
</dbReference>
<reference evidence="13 14" key="1">
    <citation type="journal article" date="2021" name="Nat. Commun.">
        <title>Incipient diploidization of the medicinal plant Perilla within 10,000 years.</title>
        <authorList>
            <person name="Zhang Y."/>
            <person name="Shen Q."/>
            <person name="Leng L."/>
            <person name="Zhang D."/>
            <person name="Chen S."/>
            <person name="Shi Y."/>
            <person name="Ning Z."/>
            <person name="Chen S."/>
        </authorList>
    </citation>
    <scope>NUCLEOTIDE SEQUENCE [LARGE SCALE GENOMIC DNA]</scope>
    <source>
        <strain evidence="14">cv. PC099</strain>
    </source>
</reference>
<dbReference type="InterPro" id="IPR002401">
    <property type="entry name" value="Cyt_P450_E_grp-I"/>
</dbReference>
<dbReference type="PANTHER" id="PTHR24282:SF273">
    <property type="entry name" value="CYTOCHROME P450 CYP72A219-LIKE"/>
    <property type="match status" value="1"/>
</dbReference>
<sequence>MMMMSSILVSILVAGLIAWGVKLLHWVWLRPKRLERLLRQQGLNGNSYRLLLGDMKDLISAVKHEQFKPIQLSDNLPPHIFPYFYQIIAKYGENCFIWFGATPRLMISDPQLMKEILARPDVFNKPKPDPIGETVAGGLLFLEGDKWAKHRKIINPAFHIDKLKNMVPAFHLSCSNMIAKWEALFPSINNGNADCVEIDVWPFIEDFSGDVISRVAFGSSHEEGRRIFELQKEQVKLVLELMQFMFIPGWRFVPTGANRKSKAMSEEIRSVLKGMIKKREKAMERGEGMDGDLLGTLMEWNQKETPQGGMSIDDVVKECKLFYFAGSETTSLLLLWTMVMLSKHHQWQSRARDEVLQVFGDKHPSYDGLSRLKIVSMILNEVLRLYPPAPLIARGPTKTVKLGEMTVPVGVELMLLIGLMHHDPKIWGDDAGEFKPERFSDGILNSRAQSSSSYIPFSSGPRVCIGQNLGMIEAKIAIAMILQRFSFELSPSYLHAPFLIITLQPQHGAPLLLRKL</sequence>
<gene>
    <name evidence="13" type="ORF">C2S53_003057</name>
</gene>
<keyword evidence="14" id="KW-1185">Reference proteome</keyword>
<dbReference type="InterPro" id="IPR017972">
    <property type="entry name" value="Cyt_P450_CS"/>
</dbReference>
<evidence type="ECO:0000256" key="8">
    <source>
        <dbReference type="ARBA" id="ARBA00023004"/>
    </source>
</evidence>
<evidence type="ECO:0000256" key="11">
    <source>
        <dbReference type="PIRSR" id="PIRSR602401-1"/>
    </source>
</evidence>
<comment type="cofactor">
    <cofactor evidence="11">
        <name>heme</name>
        <dbReference type="ChEBI" id="CHEBI:30413"/>
    </cofactor>
</comment>
<dbReference type="Gene3D" id="1.10.630.10">
    <property type="entry name" value="Cytochrome P450"/>
    <property type="match status" value="1"/>
</dbReference>
<dbReference type="Pfam" id="PF00067">
    <property type="entry name" value="p450"/>
    <property type="match status" value="1"/>
</dbReference>
<keyword evidence="3 11" id="KW-0349">Heme</keyword>
<dbReference type="InterPro" id="IPR001128">
    <property type="entry name" value="Cyt_P450"/>
</dbReference>
<evidence type="ECO:0000256" key="7">
    <source>
        <dbReference type="ARBA" id="ARBA00023002"/>
    </source>
</evidence>
<dbReference type="PANTHER" id="PTHR24282">
    <property type="entry name" value="CYTOCHROME P450 FAMILY MEMBER"/>
    <property type="match status" value="1"/>
</dbReference>
<evidence type="ECO:0000256" key="12">
    <source>
        <dbReference type="RuleBase" id="RU000461"/>
    </source>
</evidence>
<evidence type="ECO:0000256" key="1">
    <source>
        <dbReference type="ARBA" id="ARBA00004167"/>
    </source>
</evidence>
<dbReference type="PRINTS" id="PR00463">
    <property type="entry name" value="EP450I"/>
</dbReference>
<dbReference type="PRINTS" id="PR00385">
    <property type="entry name" value="P450"/>
</dbReference>
<accession>A0AAD4JQJ5</accession>
<keyword evidence="6" id="KW-1133">Transmembrane helix</keyword>
<comment type="similarity">
    <text evidence="2 12">Belongs to the cytochrome P450 family.</text>
</comment>
<proteinExistence type="inferred from homology"/>
<keyword evidence="10" id="KW-0472">Membrane</keyword>
<keyword evidence="8 11" id="KW-0408">Iron</keyword>
<keyword evidence="7 12" id="KW-0560">Oxidoreductase</keyword>
<dbReference type="GO" id="GO:0005506">
    <property type="term" value="F:iron ion binding"/>
    <property type="evidence" value="ECO:0007669"/>
    <property type="project" value="InterPro"/>
</dbReference>
<dbReference type="InterPro" id="IPR036396">
    <property type="entry name" value="Cyt_P450_sf"/>
</dbReference>
<keyword evidence="5 11" id="KW-0479">Metal-binding</keyword>
<comment type="caution">
    <text evidence="13">The sequence shown here is derived from an EMBL/GenBank/DDBJ whole genome shotgun (WGS) entry which is preliminary data.</text>
</comment>
<protein>
    <recommendedName>
        <fullName evidence="15">Cytochrome P450</fullName>
    </recommendedName>
</protein>
<evidence type="ECO:0000256" key="4">
    <source>
        <dbReference type="ARBA" id="ARBA00022692"/>
    </source>
</evidence>
<dbReference type="AlphaFoldDB" id="A0AAD4JQJ5"/>
<evidence type="ECO:0000256" key="9">
    <source>
        <dbReference type="ARBA" id="ARBA00023033"/>
    </source>
</evidence>
<organism evidence="13 14">
    <name type="scientific">Perilla frutescens var. hirtella</name>
    <name type="common">Perilla citriodora</name>
    <name type="synonym">Perilla setoyensis</name>
    <dbReference type="NCBI Taxonomy" id="608512"/>
    <lineage>
        <taxon>Eukaryota</taxon>
        <taxon>Viridiplantae</taxon>
        <taxon>Streptophyta</taxon>
        <taxon>Embryophyta</taxon>
        <taxon>Tracheophyta</taxon>
        <taxon>Spermatophyta</taxon>
        <taxon>Magnoliopsida</taxon>
        <taxon>eudicotyledons</taxon>
        <taxon>Gunneridae</taxon>
        <taxon>Pentapetalae</taxon>
        <taxon>asterids</taxon>
        <taxon>lamiids</taxon>
        <taxon>Lamiales</taxon>
        <taxon>Lamiaceae</taxon>
        <taxon>Nepetoideae</taxon>
        <taxon>Elsholtzieae</taxon>
        <taxon>Perilla</taxon>
    </lineage>
</organism>
<dbReference type="PROSITE" id="PS00086">
    <property type="entry name" value="CYTOCHROME_P450"/>
    <property type="match status" value="1"/>
</dbReference>
<evidence type="ECO:0000313" key="13">
    <source>
        <dbReference type="EMBL" id="KAH6837270.1"/>
    </source>
</evidence>
<dbReference type="InterPro" id="IPR050665">
    <property type="entry name" value="Cytochrome_P450_Monooxygen"/>
</dbReference>